<reference evidence="1" key="1">
    <citation type="submission" date="2022-08" db="EMBL/GenBank/DDBJ databases">
        <title>Dynamic responses of ammonia-oxidizing microbial communities induced by reactive oxygen species (ROS) in fluctuating redox aquifers.</title>
        <authorList>
            <person name="Wang P."/>
            <person name="Wang H."/>
        </authorList>
    </citation>
    <scope>NUCLEOTIDE SEQUENCE</scope>
    <source>
        <strain evidence="1">PLX03</strain>
    </source>
</reference>
<sequence length="93" mass="10702">MMWDINGLINKLLEVNAVEKRKKGITFTVSFRSFLMCNLRGNLTKAETLEGWRFILSDYHYSLITLSAEEIGATVVLLDYYFQHVKTVAPDGR</sequence>
<dbReference type="Proteomes" id="UP001059771">
    <property type="component" value="Chromosome"/>
</dbReference>
<gene>
    <name evidence="1" type="ORF">NWT39_14755</name>
</gene>
<dbReference type="GeneID" id="74948222"/>
<evidence type="ECO:0000313" key="1">
    <source>
        <dbReference type="EMBL" id="UVS69148.1"/>
    </source>
</evidence>
<accession>A0A977IDV6</accession>
<proteinExistence type="predicted"/>
<protein>
    <submittedName>
        <fullName evidence="1">Uncharacterized protein</fullName>
    </submittedName>
</protein>
<organism evidence="1">
    <name type="scientific">Nitrososphaera viennensis</name>
    <dbReference type="NCBI Taxonomy" id="1034015"/>
    <lineage>
        <taxon>Archaea</taxon>
        <taxon>Nitrososphaerota</taxon>
        <taxon>Nitrososphaeria</taxon>
        <taxon>Nitrososphaerales</taxon>
        <taxon>Nitrososphaeraceae</taxon>
        <taxon>Nitrososphaera</taxon>
    </lineage>
</organism>
<name>A0A977IDV6_9ARCH</name>
<dbReference type="RefSeq" id="WP_258914141.1">
    <property type="nucleotide sequence ID" value="NZ_CP103305.1"/>
</dbReference>
<dbReference type="EMBL" id="CP103305">
    <property type="protein sequence ID" value="UVS69148.1"/>
    <property type="molecule type" value="Genomic_DNA"/>
</dbReference>
<dbReference type="AlphaFoldDB" id="A0A977IDV6"/>